<evidence type="ECO:0000313" key="1">
    <source>
        <dbReference type="EMBL" id="KAH8094735.1"/>
    </source>
</evidence>
<keyword evidence="2" id="KW-1185">Reference proteome</keyword>
<dbReference type="Proteomes" id="UP000813824">
    <property type="component" value="Unassembled WGS sequence"/>
</dbReference>
<name>A0A8K0UJK1_9AGAR</name>
<protein>
    <submittedName>
        <fullName evidence="1">Uncharacterized protein</fullName>
    </submittedName>
</protein>
<evidence type="ECO:0000313" key="2">
    <source>
        <dbReference type="Proteomes" id="UP000813824"/>
    </source>
</evidence>
<sequence>MDAGGISAHGVELCRVIDRGQEAVRTWLLPALKAYWEDARKDIRPCHAKCGENDDNGAPSGLNIHTDTRRTHHAIISEVQDAYIWCPHPTSHAKSPNVPCRSECAGNAGIEMIVHLGQLGFRFCFTQQLSLSWTIGDLRWMIILGRRRANFGKKKVRACARSGAYPHGFGWGQKGHTGKSLPTSRGDHITRALQDGFPKIQDARRRWKKGPACLYTIGVLFRLQTPGGKNLLVKTAVWRHRDLISLGESGLADETFRTVEQGCNVTWGKRCDLMEEQRVDEGRTSVGFVRSKLCGAELSWRREDRNLDIFNRNNRWEWRVSNFSCELVRNSAALRGPVSGIRAVAEEVGRIGEDH</sequence>
<dbReference type="AlphaFoldDB" id="A0A8K0UJK1"/>
<comment type="caution">
    <text evidence="1">The sequence shown here is derived from an EMBL/GenBank/DDBJ whole genome shotgun (WGS) entry which is preliminary data.</text>
</comment>
<accession>A0A8K0UJK1</accession>
<proteinExistence type="predicted"/>
<organism evidence="1 2">
    <name type="scientific">Cristinia sonorae</name>
    <dbReference type="NCBI Taxonomy" id="1940300"/>
    <lineage>
        <taxon>Eukaryota</taxon>
        <taxon>Fungi</taxon>
        <taxon>Dikarya</taxon>
        <taxon>Basidiomycota</taxon>
        <taxon>Agaricomycotina</taxon>
        <taxon>Agaricomycetes</taxon>
        <taxon>Agaricomycetidae</taxon>
        <taxon>Agaricales</taxon>
        <taxon>Pleurotineae</taxon>
        <taxon>Stephanosporaceae</taxon>
        <taxon>Cristinia</taxon>
    </lineage>
</organism>
<dbReference type="EMBL" id="JAEVFJ010000025">
    <property type="protein sequence ID" value="KAH8094735.1"/>
    <property type="molecule type" value="Genomic_DNA"/>
</dbReference>
<gene>
    <name evidence="1" type="ORF">BXZ70DRAFT_1034254</name>
</gene>
<reference evidence="1" key="1">
    <citation type="journal article" date="2021" name="New Phytol.">
        <title>Evolutionary innovations through gain and loss of genes in the ectomycorrhizal Boletales.</title>
        <authorList>
            <person name="Wu G."/>
            <person name="Miyauchi S."/>
            <person name="Morin E."/>
            <person name="Kuo A."/>
            <person name="Drula E."/>
            <person name="Varga T."/>
            <person name="Kohler A."/>
            <person name="Feng B."/>
            <person name="Cao Y."/>
            <person name="Lipzen A."/>
            <person name="Daum C."/>
            <person name="Hundley H."/>
            <person name="Pangilinan J."/>
            <person name="Johnson J."/>
            <person name="Barry K."/>
            <person name="LaButti K."/>
            <person name="Ng V."/>
            <person name="Ahrendt S."/>
            <person name="Min B."/>
            <person name="Choi I.G."/>
            <person name="Park H."/>
            <person name="Plett J.M."/>
            <person name="Magnuson J."/>
            <person name="Spatafora J.W."/>
            <person name="Nagy L.G."/>
            <person name="Henrissat B."/>
            <person name="Grigoriev I.V."/>
            <person name="Yang Z.L."/>
            <person name="Xu J."/>
            <person name="Martin F.M."/>
        </authorList>
    </citation>
    <scope>NUCLEOTIDE SEQUENCE</scope>
    <source>
        <strain evidence="1">KKN 215</strain>
    </source>
</reference>